<evidence type="ECO:0000256" key="6">
    <source>
        <dbReference type="ARBA" id="ARBA00023136"/>
    </source>
</evidence>
<evidence type="ECO:0000256" key="1">
    <source>
        <dbReference type="ARBA" id="ARBA00004651"/>
    </source>
</evidence>
<dbReference type="PANTHER" id="PTHR34856">
    <property type="entry name" value="PROTEIN NRFD"/>
    <property type="match status" value="1"/>
</dbReference>
<comment type="similarity">
    <text evidence="2">Belongs to the NrfD family.</text>
</comment>
<evidence type="ECO:0000256" key="4">
    <source>
        <dbReference type="ARBA" id="ARBA00022692"/>
    </source>
</evidence>
<feature type="transmembrane region" description="Helical" evidence="7">
    <location>
        <begin position="274"/>
        <end position="292"/>
    </location>
</feature>
<dbReference type="InterPro" id="IPR005614">
    <property type="entry name" value="NrfD-like"/>
</dbReference>
<feature type="transmembrane region" description="Helical" evidence="7">
    <location>
        <begin position="128"/>
        <end position="149"/>
    </location>
</feature>
<feature type="transmembrane region" description="Helical" evidence="7">
    <location>
        <begin position="90"/>
        <end position="108"/>
    </location>
</feature>
<dbReference type="InterPro" id="IPR052049">
    <property type="entry name" value="Electron_transfer_protein"/>
</dbReference>
<keyword evidence="9" id="KW-1185">Reference proteome</keyword>
<feature type="transmembrane region" description="Helical" evidence="7">
    <location>
        <begin position="358"/>
        <end position="376"/>
    </location>
</feature>
<sequence length="397" mass="43931">MISKFTSIQGKSREYYTLLLSLMGLAGVGILTFFYIEINGHGVTGMNNQVVWGLPHIFAISLLVMASGALNLASMATVFAHNHYKQFRRFSAFLAIALLVGGLMVLVLDLGRPDRMLLTMVHMNFKSMFTWNVFLYSGFVLLCFFYLWAMMSNEKYVKLSGSAAFAGRVILTTGTGSIFGVIHAREVFHSAITAPTFIAVSLTSGTAICALLLVYTYRKTQRQLDDKLIYGLRNMLLFFTLMVFYLMAVEKFTKGYSPSFYEVETWLLTGPWAWLYWGGIVLIGLLTPLFILSHKTWGKDINGIMVASVAAIVGEVSYVAHTLLAGQTYPFNPFPGYSVSSTFQDGAVGSYVPAMPELLLGLGGVGVAGMIYLLGIKFFRLLPKKAEAPESWLPWSP</sequence>
<dbReference type="PANTHER" id="PTHR34856:SF2">
    <property type="entry name" value="PROTEIN NRFD"/>
    <property type="match status" value="1"/>
</dbReference>
<feature type="transmembrane region" description="Helical" evidence="7">
    <location>
        <begin position="15"/>
        <end position="36"/>
    </location>
</feature>
<evidence type="ECO:0000256" key="7">
    <source>
        <dbReference type="SAM" id="Phobius"/>
    </source>
</evidence>
<dbReference type="HOGENOM" id="CLU_045348_3_2_5"/>
<evidence type="ECO:0000256" key="3">
    <source>
        <dbReference type="ARBA" id="ARBA00022475"/>
    </source>
</evidence>
<dbReference type="GO" id="GO:0005886">
    <property type="term" value="C:plasma membrane"/>
    <property type="evidence" value="ECO:0007669"/>
    <property type="project" value="UniProtKB-SubCell"/>
</dbReference>
<dbReference type="AlphaFoldDB" id="A0L8C5"/>
<feature type="transmembrane region" description="Helical" evidence="7">
    <location>
        <begin position="56"/>
        <end position="78"/>
    </location>
</feature>
<dbReference type="OrthoDB" id="9765987at2"/>
<feature type="transmembrane region" description="Helical" evidence="7">
    <location>
        <begin position="228"/>
        <end position="248"/>
    </location>
</feature>
<comment type="subcellular location">
    <subcellularLocation>
        <location evidence="1">Cell membrane</location>
        <topology evidence="1">Multi-pass membrane protein</topology>
    </subcellularLocation>
</comment>
<accession>A0L8C5</accession>
<feature type="transmembrane region" description="Helical" evidence="7">
    <location>
        <begin position="161"/>
        <end position="182"/>
    </location>
</feature>
<proteinExistence type="inferred from homology"/>
<evidence type="ECO:0000313" key="9">
    <source>
        <dbReference type="Proteomes" id="UP000002586"/>
    </source>
</evidence>
<gene>
    <name evidence="8" type="ordered locus">Mmc1_1709</name>
</gene>
<feature type="transmembrane region" description="Helical" evidence="7">
    <location>
        <begin position="304"/>
        <end position="324"/>
    </location>
</feature>
<name>A0L8C5_MAGMM</name>
<keyword evidence="6 7" id="KW-0472">Membrane</keyword>
<keyword evidence="5 7" id="KW-1133">Transmembrane helix</keyword>
<protein>
    <submittedName>
        <fullName evidence="8">Polysulphide reductase, NrfD</fullName>
    </submittedName>
</protein>
<organism evidence="8 9">
    <name type="scientific">Magnetococcus marinus (strain ATCC BAA-1437 / JCM 17883 / MC-1)</name>
    <dbReference type="NCBI Taxonomy" id="156889"/>
    <lineage>
        <taxon>Bacteria</taxon>
        <taxon>Pseudomonadati</taxon>
        <taxon>Pseudomonadota</taxon>
        <taxon>Magnetococcia</taxon>
        <taxon>Magnetococcales</taxon>
        <taxon>Magnetococcaceae</taxon>
        <taxon>Magnetococcus</taxon>
    </lineage>
</organism>
<dbReference type="Pfam" id="PF03916">
    <property type="entry name" value="NrfD"/>
    <property type="match status" value="1"/>
</dbReference>
<evidence type="ECO:0000256" key="5">
    <source>
        <dbReference type="ARBA" id="ARBA00022989"/>
    </source>
</evidence>
<feature type="transmembrane region" description="Helical" evidence="7">
    <location>
        <begin position="194"/>
        <end position="216"/>
    </location>
</feature>
<dbReference type="STRING" id="156889.Mmc1_1709"/>
<evidence type="ECO:0000256" key="2">
    <source>
        <dbReference type="ARBA" id="ARBA00008929"/>
    </source>
</evidence>
<reference evidence="8 9" key="2">
    <citation type="journal article" date="2012" name="Int. J. Syst. Evol. Microbiol.">
        <title>Magnetococcus marinus gen. nov., sp. nov., a marine, magnetotactic bacterium that represents a novel lineage (Magnetococcaceae fam. nov.; Magnetococcales ord. nov.) at the base of the Alphaproteobacteria.</title>
        <authorList>
            <person name="Bazylinski D.A."/>
            <person name="Williams T.J."/>
            <person name="Lefevre C.T."/>
            <person name="Berg R.J."/>
            <person name="Zhang C.L."/>
            <person name="Bowser S.S."/>
            <person name="Dean A.J."/>
            <person name="Beveridge T.J."/>
        </authorList>
    </citation>
    <scope>NUCLEOTIDE SEQUENCE [LARGE SCALE GENOMIC DNA]</scope>
    <source>
        <strain evidence="9">ATCC BAA-1437 / JCM 17883 / MC-1</strain>
    </source>
</reference>
<dbReference type="KEGG" id="mgm:Mmc1_1709"/>
<reference evidence="9" key="1">
    <citation type="journal article" date="2009" name="Appl. Environ. Microbiol.">
        <title>Complete genome sequence of the chemolithoautotrophic marine magnetotactic coccus strain MC-1.</title>
        <authorList>
            <person name="Schubbe S."/>
            <person name="Williams T.J."/>
            <person name="Xie G."/>
            <person name="Kiss H.E."/>
            <person name="Brettin T.S."/>
            <person name="Martinez D."/>
            <person name="Ross C.A."/>
            <person name="Schuler D."/>
            <person name="Cox B.L."/>
            <person name="Nealson K.H."/>
            <person name="Bazylinski D.A."/>
        </authorList>
    </citation>
    <scope>NUCLEOTIDE SEQUENCE [LARGE SCALE GENOMIC DNA]</scope>
    <source>
        <strain evidence="9">ATCC BAA-1437 / JCM 17883 / MC-1</strain>
    </source>
</reference>
<keyword evidence="3" id="KW-1003">Cell membrane</keyword>
<evidence type="ECO:0000313" key="8">
    <source>
        <dbReference type="EMBL" id="ABK44218.1"/>
    </source>
</evidence>
<dbReference type="Proteomes" id="UP000002586">
    <property type="component" value="Chromosome"/>
</dbReference>
<dbReference type="EMBL" id="CP000471">
    <property type="protein sequence ID" value="ABK44218.1"/>
    <property type="molecule type" value="Genomic_DNA"/>
</dbReference>
<dbReference type="Gene3D" id="1.20.1630.10">
    <property type="entry name" value="Formate dehydrogenase/DMSO reductase domain"/>
    <property type="match status" value="1"/>
</dbReference>
<dbReference type="RefSeq" id="WP_011713366.1">
    <property type="nucleotide sequence ID" value="NC_008576.1"/>
</dbReference>
<keyword evidence="4 7" id="KW-0812">Transmembrane</keyword>
<dbReference type="eggNOG" id="COG5557">
    <property type="taxonomic scope" value="Bacteria"/>
</dbReference>